<evidence type="ECO:0000313" key="4">
    <source>
        <dbReference type="EMBL" id="DAD78417.1"/>
    </source>
</evidence>
<keyword evidence="3" id="KW-0231">Viral genome packaging</keyword>
<dbReference type="EMBL" id="BK014843">
    <property type="protein sequence ID" value="DAD78417.1"/>
    <property type="molecule type" value="Genomic_DNA"/>
</dbReference>
<proteinExistence type="predicted"/>
<dbReference type="NCBIfam" id="TIGR01537">
    <property type="entry name" value="portal_HK97"/>
    <property type="match status" value="1"/>
</dbReference>
<evidence type="ECO:0000256" key="2">
    <source>
        <dbReference type="ARBA" id="ARBA00023009"/>
    </source>
</evidence>
<keyword evidence="2" id="KW-1162">Viral penetration into host cytoplasm</keyword>
<reference evidence="4" key="1">
    <citation type="journal article" date="2021" name="Proc. Natl. Acad. Sci. U.S.A.">
        <title>A Catalog of Tens of Thousands of Viruses from Human Metagenomes Reveals Hidden Associations with Chronic Diseases.</title>
        <authorList>
            <person name="Tisza M.J."/>
            <person name="Buck C.B."/>
        </authorList>
    </citation>
    <scope>NUCLEOTIDE SEQUENCE</scope>
    <source>
        <strain evidence="4">Ctg5k4</strain>
    </source>
</reference>
<dbReference type="InterPro" id="IPR006944">
    <property type="entry name" value="Phage/GTA_portal"/>
</dbReference>
<keyword evidence="2" id="KW-1171">Viral genome ejection through host cell envelope</keyword>
<evidence type="ECO:0000256" key="1">
    <source>
        <dbReference type="ARBA" id="ARBA00022950"/>
    </source>
</evidence>
<protein>
    <submittedName>
        <fullName evidence="4">Portal protein</fullName>
    </submittedName>
</protein>
<organism evidence="4">
    <name type="scientific">Siphoviridae sp. ctg5k4</name>
    <dbReference type="NCBI Taxonomy" id="2826418"/>
    <lineage>
        <taxon>Viruses</taxon>
        <taxon>Duplodnaviria</taxon>
        <taxon>Heunggongvirae</taxon>
        <taxon>Uroviricota</taxon>
        <taxon>Caudoviricetes</taxon>
    </lineage>
</organism>
<keyword evidence="1" id="KW-1188">Viral release from host cell</keyword>
<sequence>MGLLDLFRRSKPDGKPSVRLMSTQEMLAQLESDDYIPLNKHPDVITAVDRVADMVSNMTIQLWENTEKGDVRVRDGLSRKLDIEPCRNMTRKSWLYKIVRDLMLDGKGNSVVHMSFDLETGLIKDLMPFPMAGVSYSLTDDSYLIHYGGKTYTPDEVIHFVINPDPDYLFWGTGYRIQLRDIVQNLQQATRTKRGFMKERNMPSLIIAVDADVEELASEQGRERIIKKYMTNRNAGDPMVIPGNTLSVEQVKPLTLKDIAINESVEIDKKTLAGVLGVPAFFLGVGEFNKEEFNNWVNTKVMSMANTIAQTLTRDILVSESRYFKLNPRSLYAYSINDLVTAGGQMVQLNAMRRNELRDWVGLPPDEEMDELIILENYLPQDKLGDQKKLEGGD</sequence>
<dbReference type="Pfam" id="PF04860">
    <property type="entry name" value="Phage_portal"/>
    <property type="match status" value="1"/>
</dbReference>
<keyword evidence="2" id="KW-1160">Virus entry into host cell</keyword>
<evidence type="ECO:0000256" key="3">
    <source>
        <dbReference type="ARBA" id="ARBA00023219"/>
    </source>
</evidence>
<accession>A0A8S5M7V5</accession>
<name>A0A8S5M7V5_9CAUD</name>
<keyword evidence="1" id="KW-0118">Viral capsid assembly</keyword>
<dbReference type="InterPro" id="IPR006427">
    <property type="entry name" value="Portal_HK97"/>
</dbReference>